<proteinExistence type="predicted"/>
<dbReference type="EMBL" id="JAIQCV010000127">
    <property type="protein sequence ID" value="KAH1030123.1"/>
    <property type="molecule type" value="Genomic_DNA"/>
</dbReference>
<protein>
    <recommendedName>
        <fullName evidence="8">WAT1-related protein</fullName>
    </recommendedName>
</protein>
<feature type="compositionally biased region" description="Basic and acidic residues" evidence="4">
    <location>
        <begin position="98"/>
        <end position="115"/>
    </location>
</feature>
<evidence type="ECO:0008006" key="8">
    <source>
        <dbReference type="Google" id="ProtNLM"/>
    </source>
</evidence>
<reference evidence="6 7" key="1">
    <citation type="journal article" date="2021" name="Plant Biotechnol. J.">
        <title>Multi-omics assisted identification of the key and species-specific regulatory components of drought-tolerant mechanisms in Gossypium stocksii.</title>
        <authorList>
            <person name="Yu D."/>
            <person name="Ke L."/>
            <person name="Zhang D."/>
            <person name="Wu Y."/>
            <person name="Sun Y."/>
            <person name="Mei J."/>
            <person name="Sun J."/>
            <person name="Sun Y."/>
        </authorList>
    </citation>
    <scope>NUCLEOTIDE SEQUENCE [LARGE SCALE GENOMIC DNA]</scope>
    <source>
        <strain evidence="7">cv. E1</strain>
        <tissue evidence="6">Leaf</tissue>
    </source>
</reference>
<evidence type="ECO:0000256" key="3">
    <source>
        <dbReference type="ARBA" id="ARBA00023136"/>
    </source>
</evidence>
<accession>A0A9D3U519</accession>
<dbReference type="GO" id="GO:0022857">
    <property type="term" value="F:transmembrane transporter activity"/>
    <property type="evidence" value="ECO:0007669"/>
    <property type="project" value="InterPro"/>
</dbReference>
<keyword evidence="7" id="KW-1185">Reference proteome</keyword>
<organism evidence="6 7">
    <name type="scientific">Gossypium stocksii</name>
    <dbReference type="NCBI Taxonomy" id="47602"/>
    <lineage>
        <taxon>Eukaryota</taxon>
        <taxon>Viridiplantae</taxon>
        <taxon>Streptophyta</taxon>
        <taxon>Embryophyta</taxon>
        <taxon>Tracheophyta</taxon>
        <taxon>Spermatophyta</taxon>
        <taxon>Magnoliopsida</taxon>
        <taxon>eudicotyledons</taxon>
        <taxon>Gunneridae</taxon>
        <taxon>Pentapetalae</taxon>
        <taxon>rosids</taxon>
        <taxon>malvids</taxon>
        <taxon>Malvales</taxon>
        <taxon>Malvaceae</taxon>
        <taxon>Malvoideae</taxon>
        <taxon>Gossypium</taxon>
    </lineage>
</organism>
<sequence length="148" mass="15575">MYPAELSLTALICFIGTMGGAAVSFAMERDLNAGKIVWDSSLLAAVYSGVVCSGIAYYAQGVVIREQGPVFVTAFSPLCMIITAVLGSMILAQKIHLGSKDRKSSNTEEGGKDIELPISDSSKSINLEDSTDGAPRILKIPTENTGEA</sequence>
<keyword evidence="3 5" id="KW-0472">Membrane</keyword>
<evidence type="ECO:0000256" key="1">
    <source>
        <dbReference type="ARBA" id="ARBA00022692"/>
    </source>
</evidence>
<dbReference type="PANTHER" id="PTHR31218">
    <property type="entry name" value="WAT1-RELATED PROTEIN"/>
    <property type="match status" value="1"/>
</dbReference>
<feature type="transmembrane region" description="Helical" evidence="5">
    <location>
        <begin position="71"/>
        <end position="92"/>
    </location>
</feature>
<feature type="transmembrane region" description="Helical" evidence="5">
    <location>
        <begin position="6"/>
        <end position="25"/>
    </location>
</feature>
<evidence type="ECO:0000256" key="2">
    <source>
        <dbReference type="ARBA" id="ARBA00022989"/>
    </source>
</evidence>
<gene>
    <name evidence="6" type="ORF">J1N35_046058</name>
</gene>
<evidence type="ECO:0000313" key="7">
    <source>
        <dbReference type="Proteomes" id="UP000828251"/>
    </source>
</evidence>
<keyword evidence="1 5" id="KW-0812">Transmembrane</keyword>
<dbReference type="GO" id="GO:0016020">
    <property type="term" value="C:membrane"/>
    <property type="evidence" value="ECO:0007669"/>
    <property type="project" value="InterPro"/>
</dbReference>
<comment type="caution">
    <text evidence="6">The sequence shown here is derived from an EMBL/GenBank/DDBJ whole genome shotgun (WGS) entry which is preliminary data.</text>
</comment>
<feature type="region of interest" description="Disordered" evidence="4">
    <location>
        <begin position="98"/>
        <end position="148"/>
    </location>
</feature>
<dbReference type="InterPro" id="IPR030184">
    <property type="entry name" value="WAT1-related"/>
</dbReference>
<evidence type="ECO:0000313" key="6">
    <source>
        <dbReference type="EMBL" id="KAH1030123.1"/>
    </source>
</evidence>
<evidence type="ECO:0000256" key="5">
    <source>
        <dbReference type="SAM" id="Phobius"/>
    </source>
</evidence>
<dbReference type="OrthoDB" id="1728340at2759"/>
<dbReference type="Proteomes" id="UP000828251">
    <property type="component" value="Unassembled WGS sequence"/>
</dbReference>
<name>A0A9D3U519_9ROSI</name>
<evidence type="ECO:0000256" key="4">
    <source>
        <dbReference type="SAM" id="MobiDB-lite"/>
    </source>
</evidence>
<keyword evidence="2 5" id="KW-1133">Transmembrane helix</keyword>
<feature type="transmembrane region" description="Helical" evidence="5">
    <location>
        <begin position="37"/>
        <end position="59"/>
    </location>
</feature>
<dbReference type="AlphaFoldDB" id="A0A9D3U519"/>
<feature type="compositionally biased region" description="Polar residues" evidence="4">
    <location>
        <begin position="119"/>
        <end position="128"/>
    </location>
</feature>